<feature type="region of interest" description="Disordered" evidence="1">
    <location>
        <begin position="127"/>
        <end position="146"/>
    </location>
</feature>
<dbReference type="AlphaFoldDB" id="A0A0C9WSH6"/>
<evidence type="ECO:0000313" key="2">
    <source>
        <dbReference type="EMBL" id="KIJ90968.1"/>
    </source>
</evidence>
<dbReference type="HOGENOM" id="CLU_1090151_0_0_1"/>
<reference evidence="2 3" key="1">
    <citation type="submission" date="2014-04" db="EMBL/GenBank/DDBJ databases">
        <authorList>
            <consortium name="DOE Joint Genome Institute"/>
            <person name="Kuo A."/>
            <person name="Kohler A."/>
            <person name="Nagy L.G."/>
            <person name="Floudas D."/>
            <person name="Copeland A."/>
            <person name="Barry K.W."/>
            <person name="Cichocki N."/>
            <person name="Veneault-Fourrey C."/>
            <person name="LaButti K."/>
            <person name="Lindquist E.A."/>
            <person name="Lipzen A."/>
            <person name="Lundell T."/>
            <person name="Morin E."/>
            <person name="Murat C."/>
            <person name="Sun H."/>
            <person name="Tunlid A."/>
            <person name="Henrissat B."/>
            <person name="Grigoriev I.V."/>
            <person name="Hibbett D.S."/>
            <person name="Martin F."/>
            <person name="Nordberg H.P."/>
            <person name="Cantor M.N."/>
            <person name="Hua S.X."/>
        </authorList>
    </citation>
    <scope>NUCLEOTIDE SEQUENCE [LARGE SCALE GENOMIC DNA]</scope>
    <source>
        <strain evidence="2 3">LaAM-08-1</strain>
    </source>
</reference>
<reference evidence="3" key="2">
    <citation type="submission" date="2015-01" db="EMBL/GenBank/DDBJ databases">
        <title>Evolutionary Origins and Diversification of the Mycorrhizal Mutualists.</title>
        <authorList>
            <consortium name="DOE Joint Genome Institute"/>
            <consortium name="Mycorrhizal Genomics Consortium"/>
            <person name="Kohler A."/>
            <person name="Kuo A."/>
            <person name="Nagy L.G."/>
            <person name="Floudas D."/>
            <person name="Copeland A."/>
            <person name="Barry K.W."/>
            <person name="Cichocki N."/>
            <person name="Veneault-Fourrey C."/>
            <person name="LaButti K."/>
            <person name="Lindquist E.A."/>
            <person name="Lipzen A."/>
            <person name="Lundell T."/>
            <person name="Morin E."/>
            <person name="Murat C."/>
            <person name="Riley R."/>
            <person name="Ohm R."/>
            <person name="Sun H."/>
            <person name="Tunlid A."/>
            <person name="Henrissat B."/>
            <person name="Grigoriev I.V."/>
            <person name="Hibbett D.S."/>
            <person name="Martin F."/>
        </authorList>
    </citation>
    <scope>NUCLEOTIDE SEQUENCE [LARGE SCALE GENOMIC DNA]</scope>
    <source>
        <strain evidence="3">LaAM-08-1</strain>
    </source>
</reference>
<evidence type="ECO:0000256" key="1">
    <source>
        <dbReference type="SAM" id="MobiDB-lite"/>
    </source>
</evidence>
<dbReference type="Proteomes" id="UP000054477">
    <property type="component" value="Unassembled WGS sequence"/>
</dbReference>
<gene>
    <name evidence="2" type="ORF">K443DRAFT_14786</name>
</gene>
<evidence type="ECO:0000313" key="3">
    <source>
        <dbReference type="Proteomes" id="UP000054477"/>
    </source>
</evidence>
<name>A0A0C9WSH6_9AGAR</name>
<proteinExistence type="predicted"/>
<protein>
    <submittedName>
        <fullName evidence="2">Uncharacterized protein</fullName>
    </submittedName>
</protein>
<accession>A0A0C9WSH6</accession>
<organism evidence="2 3">
    <name type="scientific">Laccaria amethystina LaAM-08-1</name>
    <dbReference type="NCBI Taxonomy" id="1095629"/>
    <lineage>
        <taxon>Eukaryota</taxon>
        <taxon>Fungi</taxon>
        <taxon>Dikarya</taxon>
        <taxon>Basidiomycota</taxon>
        <taxon>Agaricomycotina</taxon>
        <taxon>Agaricomycetes</taxon>
        <taxon>Agaricomycetidae</taxon>
        <taxon>Agaricales</taxon>
        <taxon>Agaricineae</taxon>
        <taxon>Hydnangiaceae</taxon>
        <taxon>Laccaria</taxon>
    </lineage>
</organism>
<sequence length="255" mass="28859">MSSPVIRTSDVLFQVLTTHPSTHLHSLKTITNDGRIRLSEDDGPPAHEFLEGDYDEDNMHLDDSDDELLSEHVRKATQAWRGPNYMEEGQQIRARTEWISPPATTPYPATIPRSHCFDPYVTPTTRASIRTHRRRSSRSKDDSDEEDDDFYRAAHFTLATYVDFEDLACGYPSLAHSEVELLKTSALVMDSGTTVGAWLRRNTDTRPEAVLEAQYLPLHECERVPCLRSGPFYTVARLLPSRSHTAPCVLEVTTT</sequence>
<keyword evidence="3" id="KW-1185">Reference proteome</keyword>
<dbReference type="OrthoDB" id="3198959at2759"/>
<dbReference type="EMBL" id="KN839075">
    <property type="protein sequence ID" value="KIJ90968.1"/>
    <property type="molecule type" value="Genomic_DNA"/>
</dbReference>